<evidence type="ECO:0000313" key="2">
    <source>
        <dbReference type="Proteomes" id="UP000177376"/>
    </source>
</evidence>
<reference evidence="1 2" key="1">
    <citation type="journal article" date="2016" name="Nat. Commun.">
        <title>Thousands of microbial genomes shed light on interconnected biogeochemical processes in an aquifer system.</title>
        <authorList>
            <person name="Anantharaman K."/>
            <person name="Brown C.T."/>
            <person name="Hug L.A."/>
            <person name="Sharon I."/>
            <person name="Castelle C.J."/>
            <person name="Probst A.J."/>
            <person name="Thomas B.C."/>
            <person name="Singh A."/>
            <person name="Wilkins M.J."/>
            <person name="Karaoz U."/>
            <person name="Brodie E.L."/>
            <person name="Williams K.H."/>
            <person name="Hubbard S.S."/>
            <person name="Banfield J.F."/>
        </authorList>
    </citation>
    <scope>NUCLEOTIDE SEQUENCE [LARGE SCALE GENOMIC DNA]</scope>
</reference>
<dbReference type="NCBIfam" id="NF041815">
    <property type="entry name" value="Avs4"/>
    <property type="match status" value="1"/>
</dbReference>
<protein>
    <recommendedName>
        <fullName evidence="3">ATPase</fullName>
    </recommendedName>
</protein>
<evidence type="ECO:0008006" key="3">
    <source>
        <dbReference type="Google" id="ProtNLM"/>
    </source>
</evidence>
<accession>A0A1G1YGG6</accession>
<dbReference type="Proteomes" id="UP000177376">
    <property type="component" value="Unassembled WGS sequence"/>
</dbReference>
<gene>
    <name evidence="1" type="ORF">A3A02_04755</name>
</gene>
<sequence length="1607" mass="187436">MIQEINWDNFGAKFSSNKQSAFERLCYLLFCKEFNKNIGIFRFQNHAGIETNSIEKDEQVIGWQAKFYTTALSGHKDDFISSIDTTKTRHPNVNKIIFYINKDFGQDSKKTDPQYKVEIENHAKTKGVDVEWRTASYFESPFVCEQNFSIAQHFFDLKKGILDSIQVLTTYADSLLKPIHSEITFGDKRIKLDRLTVVTELQQALNISPIVILSGGAGVGKTAVIKDFFLTVKDKTPFYIFKATQFNNLLNIDVLFKSFGELAFSDFIDEHKDIDKKYVVVDSAEKLSDIENQEVFQAFLNTLIDNGWNIIFTVRYSYLDDLRFQFKEIYNVNFRSLNIPDLSVKELGKISTDNGFKLPQNERLCGLLQVPLYLNVYLQSYADIRDSTNYTDFRNIIWKKQIQCSTYQKSNLHIRREECFLKIAQERADSGNFFAKANGCDQEALQKLGSDEVIKFDSSAGGYFIVHDVYEEWAFDMIIERSFIGSQDYGKFYQNIGSSLPIRRAYRNWLSDKLFINDEDAKKLIGFTIGDNQVESHWKDEVLVSVLLSDYSDVFFTNFEKELLEEPERVVSSDYSSKVVRSINITYKYENTLLHKILFLLRIACKTIDENFLHLLGLTRADGIALKTVFTTPKGKGWDCIIAFLNKHKEELRFSHMSAILPVLYDWNNKNKEGETTKNASQIALFYYEELTKQKGFYFSDRDDTKDKLISTILNGSSEIKSGLIKIVTEVTTEKDTSHRGRYYELVQAILSSLPDSYEVAKNLPKEVMDLANLFWFYTPPKGTGWHSDYRNDIEQYFNLSEHHLDYYPASAFQTPIFALLQAVPQDAVNFILSFTNKSIEYFAKSEFAQYEAEEIEVLPDVSGKTIKQYICHRIWNIYRGTQVAPAVLESIHMALERWLLMMAKSASSEVLESWCLYLIKNSSSASITAVVASVVLAEPSKLFNVAQILFRTKDFFFFDTARMQLDMTAKSTYSISHDPGDLFKNERLKTCEDKHRSSSLEYLALNYQLFRSETESEEEAVKRQEVLWKIFDDYYARLPEKSKETETDKTWRLYLARMDRRKMKPTTEKQGDKILIQFNPEIDPELKKYSEDSLKKNEESAKYIQLQLWSSQKFEKNKEEYEKYQKYEGDMSLVIKETKEIIHGLRQKDVSDNFKLFNGSIPAYVCAILMRDYFEKLNTSDKELCKKVLMGYITESSKLGPYSNSSFNGTQPAILSLPILLQHFPNDVKKIKRTFFILLVTSYGDIASLVTRAVLQDSWKISFDDAHSIFLGYLLLKPKYEKIEERLREERRKNHTYNFSASEVIKLFEKEHKNDIERVVLNKVVYSELSSFDDISLDVLKTAFELLPLKTQHEDHKNFLSIIFPIFSKKLFPRIQDRDDRIDPSLKQRFLNKLAYFVLMSDRNDIQTYIKPFIDNFEDSRDVADLFSEFVSVEDRLGQYEEFWVVWELFYPKIVEVCRNLTHRHYLDEIVRNYLLAWRYWKESAKEWHTLKDREKQFFEKVAKDIGGYPVVLYSISKVLNDIGSGFRDDGIFWISDMLEKNAGLSSDELEINTVYYLENIVRGYILKNRYKIRTTSQIKNKILIILNFLLAKGSVTAYLLREDIL</sequence>
<organism evidence="1 2">
    <name type="scientific">Candidatus Buchananbacteria bacterium RIFCSPLOWO2_01_FULL_39_33</name>
    <dbReference type="NCBI Taxonomy" id="1797543"/>
    <lineage>
        <taxon>Bacteria</taxon>
        <taxon>Candidatus Buchananiibacteriota</taxon>
    </lineage>
</organism>
<proteinExistence type="predicted"/>
<dbReference type="EMBL" id="MHIM01000039">
    <property type="protein sequence ID" value="OGY51351.1"/>
    <property type="molecule type" value="Genomic_DNA"/>
</dbReference>
<dbReference type="SUPFAM" id="SSF52540">
    <property type="entry name" value="P-loop containing nucleoside triphosphate hydrolases"/>
    <property type="match status" value="1"/>
</dbReference>
<evidence type="ECO:0000313" key="1">
    <source>
        <dbReference type="EMBL" id="OGY51351.1"/>
    </source>
</evidence>
<name>A0A1G1YGG6_9BACT</name>
<comment type="caution">
    <text evidence="1">The sequence shown here is derived from an EMBL/GenBank/DDBJ whole genome shotgun (WGS) entry which is preliminary data.</text>
</comment>
<dbReference type="InterPro" id="IPR027417">
    <property type="entry name" value="P-loop_NTPase"/>
</dbReference>